<protein>
    <submittedName>
        <fullName evidence="1">Uncharacterized protein</fullName>
    </submittedName>
</protein>
<gene>
    <name evidence="1" type="ORF">NUW58_g6605</name>
</gene>
<evidence type="ECO:0000313" key="2">
    <source>
        <dbReference type="Proteomes" id="UP001143856"/>
    </source>
</evidence>
<accession>A0ACC1NR43</accession>
<reference evidence="1" key="1">
    <citation type="submission" date="2022-10" db="EMBL/GenBank/DDBJ databases">
        <title>Genome Sequence of Xylaria curta.</title>
        <authorList>
            <person name="Buettner E."/>
        </authorList>
    </citation>
    <scope>NUCLEOTIDE SEQUENCE</scope>
    <source>
        <strain evidence="1">Babe10</strain>
    </source>
</reference>
<dbReference type="EMBL" id="JAPDGR010001526">
    <property type="protein sequence ID" value="KAJ2981762.1"/>
    <property type="molecule type" value="Genomic_DNA"/>
</dbReference>
<dbReference type="Proteomes" id="UP001143856">
    <property type="component" value="Unassembled WGS sequence"/>
</dbReference>
<comment type="caution">
    <text evidence="1">The sequence shown here is derived from an EMBL/GenBank/DDBJ whole genome shotgun (WGS) entry which is preliminary data.</text>
</comment>
<keyword evidence="2" id="KW-1185">Reference proteome</keyword>
<organism evidence="1 2">
    <name type="scientific">Xylaria curta</name>
    <dbReference type="NCBI Taxonomy" id="42375"/>
    <lineage>
        <taxon>Eukaryota</taxon>
        <taxon>Fungi</taxon>
        <taxon>Dikarya</taxon>
        <taxon>Ascomycota</taxon>
        <taxon>Pezizomycotina</taxon>
        <taxon>Sordariomycetes</taxon>
        <taxon>Xylariomycetidae</taxon>
        <taxon>Xylariales</taxon>
        <taxon>Xylariaceae</taxon>
        <taxon>Xylaria</taxon>
    </lineage>
</organism>
<proteinExistence type="predicted"/>
<name>A0ACC1NR43_9PEZI</name>
<evidence type="ECO:0000313" key="1">
    <source>
        <dbReference type="EMBL" id="KAJ2981762.1"/>
    </source>
</evidence>
<sequence>MFHQANIYNQFQYAAQIYREMMSDPANVLPHHPGLSQNGEIWPRPMRSGGNLVSAASSAGELDFSRDLILEFPFGEGNSYFGVDFANVNPSGQPLRRHIPSNHLLIFGYHHRDIGLQRPLYIGMITREGYTATTRTNWHWCPVVNYDATAGPPRNDLGYVWQGINPTFRLGTIAYFLRDWLIHTPFVKQRRDPRRHAGALDGVNEPQEQTDEGLRLNWVE</sequence>